<dbReference type="SUPFAM" id="SSF49562">
    <property type="entry name" value="C2 domain (Calcium/lipid-binding domain, CaLB)"/>
    <property type="match status" value="1"/>
</dbReference>
<protein>
    <submittedName>
        <fullName evidence="4">BAG-associated GRAM protein 1</fullName>
    </submittedName>
</protein>
<proteinExistence type="inferred from homology"/>
<name>A0A445LNU5_GLYSO</name>
<dbReference type="Gene3D" id="2.60.40.150">
    <property type="entry name" value="C2 domain"/>
    <property type="match status" value="1"/>
</dbReference>
<dbReference type="PANTHER" id="PTHR47038:SF1">
    <property type="entry name" value="BAG-ASSOCIATED GRAM PROTEIN 1"/>
    <property type="match status" value="1"/>
</dbReference>
<evidence type="ECO:0000259" key="3">
    <source>
        <dbReference type="PROSITE" id="PS50004"/>
    </source>
</evidence>
<dbReference type="SMART" id="SM00239">
    <property type="entry name" value="C2"/>
    <property type="match status" value="1"/>
</dbReference>
<dbReference type="AlphaFoldDB" id="A0A445LNU5"/>
<dbReference type="InterPro" id="IPR011993">
    <property type="entry name" value="PH-like_dom_sf"/>
</dbReference>
<dbReference type="InterPro" id="IPR000008">
    <property type="entry name" value="C2_dom"/>
</dbReference>
<dbReference type="InterPro" id="IPR014912">
    <property type="entry name" value="Sep15_SelM_dom"/>
</dbReference>
<dbReference type="Gene3D" id="2.30.29.30">
    <property type="entry name" value="Pleckstrin-homology domain (PH domain)/Phosphotyrosine-binding domain (PTB)"/>
    <property type="match status" value="1"/>
</dbReference>
<dbReference type="Pfam" id="PF08806">
    <property type="entry name" value="Sep15_SelM"/>
    <property type="match status" value="1"/>
</dbReference>
<dbReference type="InterPro" id="IPR038219">
    <property type="entry name" value="Sep15/SelM_sf"/>
</dbReference>
<sequence length="458" mass="50402">MSYDRARGLWNEVTNPNLVPLLGSLVGFDSTRFSLMKKHLMHSYGVAVIVVLALSLSLGASAEQLSSRECENLGFTGLALCSDCNTLSEYVKDKELVSDCFKCCTEDSNDATTKITYSGALLEVCMRKLVFYPEVVGFIEDEKDQFPSVKVQYVFNSPPKLIMLDEVGQQKETISSLGLWFVMNTSFVYLIKVELFTAKDLVSAKLTGKPDPYAVITCGKDKRFSSMVSSSRNPMWGGGEGEVFNFSVDELPVQINVTIYDWYKCRENAVLGSVTVLVESEGQTGPVWHTLDSPSGKVSLQIGTEKLSANASRIHCCGGATVVHQKPGPLQTIFDLPPDEVVIPFEDIDEIQRSELALINPAITIILRKGAGGHGVPPSSPLASADGRVGYMFASFWDRNKALENLQRVSKNFNEMLEAEKENAEPQLCAHSSSVPDKVLEDSMPKLENLNLLSKKRL</sequence>
<keyword evidence="2" id="KW-1133">Transmembrane helix</keyword>
<feature type="transmembrane region" description="Helical" evidence="2">
    <location>
        <begin position="40"/>
        <end position="60"/>
    </location>
</feature>
<evidence type="ECO:0000256" key="1">
    <source>
        <dbReference type="ARBA" id="ARBA00005742"/>
    </source>
</evidence>
<comment type="caution">
    <text evidence="4">The sequence shown here is derived from an EMBL/GenBank/DDBJ whole genome shotgun (WGS) entry which is preliminary data.</text>
</comment>
<dbReference type="Proteomes" id="UP000289340">
    <property type="component" value="Chromosome 2"/>
</dbReference>
<keyword evidence="2" id="KW-0472">Membrane</keyword>
<dbReference type="InterPro" id="IPR035892">
    <property type="entry name" value="C2_domain_sf"/>
</dbReference>
<feature type="domain" description="C2" evidence="3">
    <location>
        <begin position="171"/>
        <end position="291"/>
    </location>
</feature>
<organism evidence="4 5">
    <name type="scientific">Glycine soja</name>
    <name type="common">Wild soybean</name>
    <dbReference type="NCBI Taxonomy" id="3848"/>
    <lineage>
        <taxon>Eukaryota</taxon>
        <taxon>Viridiplantae</taxon>
        <taxon>Streptophyta</taxon>
        <taxon>Embryophyta</taxon>
        <taxon>Tracheophyta</taxon>
        <taxon>Spermatophyta</taxon>
        <taxon>Magnoliopsida</taxon>
        <taxon>eudicotyledons</taxon>
        <taxon>Gunneridae</taxon>
        <taxon>Pentapetalae</taxon>
        <taxon>rosids</taxon>
        <taxon>fabids</taxon>
        <taxon>Fabales</taxon>
        <taxon>Fabaceae</taxon>
        <taxon>Papilionoideae</taxon>
        <taxon>50 kb inversion clade</taxon>
        <taxon>NPAAA clade</taxon>
        <taxon>indigoferoid/millettioid clade</taxon>
        <taxon>Phaseoleae</taxon>
        <taxon>Glycine</taxon>
        <taxon>Glycine subgen. Soja</taxon>
    </lineage>
</organism>
<keyword evidence="5" id="KW-1185">Reference proteome</keyword>
<dbReference type="CDD" id="cd00030">
    <property type="entry name" value="C2"/>
    <property type="match status" value="1"/>
</dbReference>
<dbReference type="InterPro" id="IPR036249">
    <property type="entry name" value="Thioredoxin-like_sf"/>
</dbReference>
<dbReference type="InterPro" id="IPR044655">
    <property type="entry name" value="BAGP1-like"/>
</dbReference>
<comment type="similarity">
    <text evidence="1">Belongs to the selenoprotein M/F family.</text>
</comment>
<reference evidence="4 5" key="1">
    <citation type="submission" date="2018-09" db="EMBL/GenBank/DDBJ databases">
        <title>A high-quality reference genome of wild soybean provides a powerful tool to mine soybean genomes.</title>
        <authorList>
            <person name="Xie M."/>
            <person name="Chung C.Y.L."/>
            <person name="Li M.-W."/>
            <person name="Wong F.-L."/>
            <person name="Chan T.-F."/>
            <person name="Lam H.-M."/>
        </authorList>
    </citation>
    <scope>NUCLEOTIDE SEQUENCE [LARGE SCALE GENOMIC DNA]</scope>
    <source>
        <strain evidence="5">cv. W05</strain>
        <tissue evidence="4">Hypocotyl of etiolated seedlings</tissue>
    </source>
</reference>
<dbReference type="PROSITE" id="PS50004">
    <property type="entry name" value="C2"/>
    <property type="match status" value="1"/>
</dbReference>
<dbReference type="SUPFAM" id="SSF52833">
    <property type="entry name" value="Thioredoxin-like"/>
    <property type="match status" value="1"/>
</dbReference>
<keyword evidence="2" id="KW-0812">Transmembrane</keyword>
<dbReference type="Pfam" id="PF00168">
    <property type="entry name" value="C2"/>
    <property type="match status" value="1"/>
</dbReference>
<accession>A0A445LNU5</accession>
<dbReference type="Gene3D" id="3.40.30.50">
    <property type="entry name" value="Sep15/SelM thioredoxin-like domain, active-site redox motif"/>
    <property type="match status" value="1"/>
</dbReference>
<evidence type="ECO:0000256" key="2">
    <source>
        <dbReference type="SAM" id="Phobius"/>
    </source>
</evidence>
<dbReference type="EMBL" id="QZWG01000002">
    <property type="protein sequence ID" value="RZC24864.1"/>
    <property type="molecule type" value="Genomic_DNA"/>
</dbReference>
<evidence type="ECO:0000313" key="4">
    <source>
        <dbReference type="EMBL" id="RZC24864.1"/>
    </source>
</evidence>
<evidence type="ECO:0000313" key="5">
    <source>
        <dbReference type="Proteomes" id="UP000289340"/>
    </source>
</evidence>
<gene>
    <name evidence="4" type="ORF">D0Y65_003853</name>
</gene>
<dbReference type="PANTHER" id="PTHR47038">
    <property type="entry name" value="BAG-ASSOCIATED GRAM PROTEIN 1"/>
    <property type="match status" value="1"/>
</dbReference>